<evidence type="ECO:0000313" key="3">
    <source>
        <dbReference type="Proteomes" id="UP000275078"/>
    </source>
</evidence>
<dbReference type="AlphaFoldDB" id="A0A3N4HEV7"/>
<gene>
    <name evidence="2" type="ORF">BJ508DRAFT_314461</name>
</gene>
<feature type="region of interest" description="Disordered" evidence="1">
    <location>
        <begin position="125"/>
        <end position="171"/>
    </location>
</feature>
<keyword evidence="3" id="KW-1185">Reference proteome</keyword>
<feature type="compositionally biased region" description="Polar residues" evidence="1">
    <location>
        <begin position="22"/>
        <end position="51"/>
    </location>
</feature>
<evidence type="ECO:0000313" key="2">
    <source>
        <dbReference type="EMBL" id="RPA72742.1"/>
    </source>
</evidence>
<reference evidence="2 3" key="1">
    <citation type="journal article" date="2018" name="Nat. Ecol. Evol.">
        <title>Pezizomycetes genomes reveal the molecular basis of ectomycorrhizal truffle lifestyle.</title>
        <authorList>
            <person name="Murat C."/>
            <person name="Payen T."/>
            <person name="Noel B."/>
            <person name="Kuo A."/>
            <person name="Morin E."/>
            <person name="Chen J."/>
            <person name="Kohler A."/>
            <person name="Krizsan K."/>
            <person name="Balestrini R."/>
            <person name="Da Silva C."/>
            <person name="Montanini B."/>
            <person name="Hainaut M."/>
            <person name="Levati E."/>
            <person name="Barry K.W."/>
            <person name="Belfiori B."/>
            <person name="Cichocki N."/>
            <person name="Clum A."/>
            <person name="Dockter R.B."/>
            <person name="Fauchery L."/>
            <person name="Guy J."/>
            <person name="Iotti M."/>
            <person name="Le Tacon F."/>
            <person name="Lindquist E.A."/>
            <person name="Lipzen A."/>
            <person name="Malagnac F."/>
            <person name="Mello A."/>
            <person name="Molinier V."/>
            <person name="Miyauchi S."/>
            <person name="Poulain J."/>
            <person name="Riccioni C."/>
            <person name="Rubini A."/>
            <person name="Sitrit Y."/>
            <person name="Splivallo R."/>
            <person name="Traeger S."/>
            <person name="Wang M."/>
            <person name="Zifcakova L."/>
            <person name="Wipf D."/>
            <person name="Zambonelli A."/>
            <person name="Paolocci F."/>
            <person name="Nowrousian M."/>
            <person name="Ottonello S."/>
            <person name="Baldrian P."/>
            <person name="Spatafora J.W."/>
            <person name="Henrissat B."/>
            <person name="Nagy L.G."/>
            <person name="Aury J.M."/>
            <person name="Wincker P."/>
            <person name="Grigoriev I.V."/>
            <person name="Bonfante P."/>
            <person name="Martin F.M."/>
        </authorList>
    </citation>
    <scope>NUCLEOTIDE SEQUENCE [LARGE SCALE GENOMIC DNA]</scope>
    <source>
        <strain evidence="2 3">RN42</strain>
    </source>
</reference>
<feature type="region of interest" description="Disordered" evidence="1">
    <location>
        <begin position="1"/>
        <end position="84"/>
    </location>
</feature>
<feature type="region of interest" description="Disordered" evidence="1">
    <location>
        <begin position="463"/>
        <end position="482"/>
    </location>
</feature>
<feature type="region of interest" description="Disordered" evidence="1">
    <location>
        <begin position="492"/>
        <end position="631"/>
    </location>
</feature>
<feature type="compositionally biased region" description="Low complexity" evidence="1">
    <location>
        <begin position="150"/>
        <end position="159"/>
    </location>
</feature>
<feature type="compositionally biased region" description="Basic and acidic residues" evidence="1">
    <location>
        <begin position="501"/>
        <end position="512"/>
    </location>
</feature>
<organism evidence="2 3">
    <name type="scientific">Ascobolus immersus RN42</name>
    <dbReference type="NCBI Taxonomy" id="1160509"/>
    <lineage>
        <taxon>Eukaryota</taxon>
        <taxon>Fungi</taxon>
        <taxon>Dikarya</taxon>
        <taxon>Ascomycota</taxon>
        <taxon>Pezizomycotina</taxon>
        <taxon>Pezizomycetes</taxon>
        <taxon>Pezizales</taxon>
        <taxon>Ascobolaceae</taxon>
        <taxon>Ascobolus</taxon>
    </lineage>
</organism>
<feature type="region of interest" description="Disordered" evidence="1">
    <location>
        <begin position="710"/>
        <end position="745"/>
    </location>
</feature>
<evidence type="ECO:0000256" key="1">
    <source>
        <dbReference type="SAM" id="MobiDB-lite"/>
    </source>
</evidence>
<protein>
    <submittedName>
        <fullName evidence="2">Uncharacterized protein</fullName>
    </submittedName>
</protein>
<feature type="compositionally biased region" description="Acidic residues" evidence="1">
    <location>
        <begin position="588"/>
        <end position="598"/>
    </location>
</feature>
<dbReference type="EMBL" id="ML119848">
    <property type="protein sequence ID" value="RPA72742.1"/>
    <property type="molecule type" value="Genomic_DNA"/>
</dbReference>
<feature type="compositionally biased region" description="Low complexity" evidence="1">
    <location>
        <begin position="126"/>
        <end position="138"/>
    </location>
</feature>
<feature type="compositionally biased region" description="Polar residues" evidence="1">
    <location>
        <begin position="513"/>
        <end position="522"/>
    </location>
</feature>
<dbReference type="Proteomes" id="UP000275078">
    <property type="component" value="Unassembled WGS sequence"/>
</dbReference>
<feature type="compositionally biased region" description="Basic and acidic residues" evidence="1">
    <location>
        <begin position="599"/>
        <end position="615"/>
    </location>
</feature>
<feature type="compositionally biased region" description="Gly residues" evidence="1">
    <location>
        <begin position="1"/>
        <end position="19"/>
    </location>
</feature>
<feature type="compositionally biased region" description="Polar residues" evidence="1">
    <location>
        <begin position="731"/>
        <end position="741"/>
    </location>
</feature>
<name>A0A3N4HEV7_ASCIM</name>
<accession>A0A3N4HEV7</accession>
<proteinExistence type="predicted"/>
<sequence>MGEHFGGGFDDLFGSGSGVGTSRDSLAGSQQGNLTSSGMSQPQPQHQTGQFPSGGEPTVGQQSNRALQPGQLPPHHPHLQSNSRNINTSHLFAPFNSAATRPTPENVDFGSLSQQERDYIHSIRSQGGVLPGPQQQQPHRPEFGPPPPSSNSGISSGAYGTAGGHGNLSQHYGAFRHDAHEGSQLQLQQHGEGIDPSLQHQQSLTVPYDDGDESEVTVDPKLLRLRLSDPRYTLMMNLTRNHWARYWCLQQPYDGIDDKEESISKVLDEIIRLAYGPNAFLRRNRDFKKDCVERIRRWAREWQRTVLKFCKVELNDRLVDVPGLTAAGKALDEALFMSLLIPSCNKATFRSVFKPIFPYLHWDVVLASPRLMDFYVTSYVYFAFIAYEDKLEDEKALLERRKRKREVDDLSIYDKFKMDEKALLERRKRKREVDDLSIYDKFKMVGSNPQFIDIAKSDIPFTTTNPVTKKAKKNPGKTQNEMNWIGQLKAYSRSAPSITEGPKRLRLTEGDKQSQQGTSGQNSEEEVESEVCKPPRRRRRNQSTPRTTVEEEDEEYDSHRGFTPEPDSPESGGNRAKKCKTDARRSEEEEEEVDEDEVDGRQHEQEGRSEREEKRAKRYHAGTSIGQAKSFHEASRLQGRGVPLGNVHDVSPVHGHADKRNRNDLSTFSFLDAPVSRSSGPRSGVVPALIKQSSSILSDVTIDNQFLDPKLHDHRPNNSTHLECRPGSSVHPLTTRQQHPMSTLGRDSYLTSSAQAISQNTNQSQEPAKGFGLNFDFQTTYCTSNTQVNSM</sequence>